<protein>
    <submittedName>
        <fullName evidence="4">Tetratricopeptide repeat domain 14</fullName>
    </submittedName>
</protein>
<dbReference type="Gene3D" id="1.25.40.10">
    <property type="entry name" value="Tetratricopeptide repeat domain"/>
    <property type="match status" value="1"/>
</dbReference>
<gene>
    <name evidence="4" type="primary">TTC14</name>
</gene>
<reference evidence="4" key="1">
    <citation type="submission" date="2019-05" db="EMBL/GenBank/DDBJ databases">
        <authorList>
            <person name="Zhang S."/>
            <person name="Liu J."/>
        </authorList>
    </citation>
    <scope>NUCLEOTIDE SEQUENCE [LARGE SCALE GENOMIC DNA]</scope>
</reference>
<accession>A0A8B9WFD4</accession>
<evidence type="ECO:0000256" key="1">
    <source>
        <dbReference type="PROSITE-ProRule" id="PRU00339"/>
    </source>
</evidence>
<proteinExistence type="predicted"/>
<dbReference type="PANTHER" id="PTHR23184">
    <property type="entry name" value="TETRATRICOPEPTIDE REPEAT PROTEIN 14"/>
    <property type="match status" value="1"/>
</dbReference>
<dbReference type="AlphaFoldDB" id="A0A8B9WFD4"/>
<keyword evidence="5" id="KW-1185">Reference proteome</keyword>
<dbReference type="Pfam" id="PF13414">
    <property type="entry name" value="TPR_11"/>
    <property type="match status" value="1"/>
</dbReference>
<feature type="repeat" description="TPR" evidence="1">
    <location>
        <begin position="314"/>
        <end position="347"/>
    </location>
</feature>
<feature type="repeat" description="TPR" evidence="1">
    <location>
        <begin position="348"/>
        <end position="381"/>
    </location>
</feature>
<dbReference type="InterPro" id="IPR011990">
    <property type="entry name" value="TPR-like_helical_dom_sf"/>
</dbReference>
<keyword evidence="1" id="KW-0802">TPR repeat</keyword>
<reference evidence="4" key="3">
    <citation type="submission" date="2025-09" db="UniProtKB">
        <authorList>
            <consortium name="Ensembl"/>
        </authorList>
    </citation>
    <scope>IDENTIFICATION</scope>
</reference>
<feature type="domain" description="S1 motif" evidence="3">
    <location>
        <begin position="133"/>
        <end position="215"/>
    </location>
</feature>
<evidence type="ECO:0000313" key="5">
    <source>
        <dbReference type="Proteomes" id="UP000694520"/>
    </source>
</evidence>
<keyword evidence="2" id="KW-0812">Transmembrane</keyword>
<keyword evidence="2" id="KW-0472">Membrane</keyword>
<organism evidence="4 5">
    <name type="scientific">Bos mutus grunniens</name>
    <name type="common">Wild yak</name>
    <name type="synonym">Bos grunniens</name>
    <dbReference type="NCBI Taxonomy" id="30521"/>
    <lineage>
        <taxon>Eukaryota</taxon>
        <taxon>Metazoa</taxon>
        <taxon>Chordata</taxon>
        <taxon>Craniata</taxon>
        <taxon>Vertebrata</taxon>
        <taxon>Euteleostomi</taxon>
        <taxon>Mammalia</taxon>
        <taxon>Eutheria</taxon>
        <taxon>Laurasiatheria</taxon>
        <taxon>Artiodactyla</taxon>
        <taxon>Ruminantia</taxon>
        <taxon>Pecora</taxon>
        <taxon>Bovidae</taxon>
        <taxon>Bovinae</taxon>
        <taxon>Bos</taxon>
    </lineage>
</organism>
<dbReference type="Ensembl" id="ENSBGRT00000004471.1">
    <property type="protein sequence ID" value="ENSBGRP00000003897.1"/>
    <property type="gene ID" value="ENSBGRG00000002327.1"/>
</dbReference>
<keyword evidence="2" id="KW-1133">Transmembrane helix</keyword>
<dbReference type="PROSITE" id="PS50005">
    <property type="entry name" value="TPR"/>
    <property type="match status" value="2"/>
</dbReference>
<dbReference type="InterPro" id="IPR019734">
    <property type="entry name" value="TPR_rpt"/>
</dbReference>
<evidence type="ECO:0000256" key="2">
    <source>
        <dbReference type="SAM" id="Phobius"/>
    </source>
</evidence>
<dbReference type="GO" id="GO:0003676">
    <property type="term" value="F:nucleic acid binding"/>
    <property type="evidence" value="ECO:0007669"/>
    <property type="project" value="InterPro"/>
</dbReference>
<dbReference type="InterPro" id="IPR039190">
    <property type="entry name" value="TTC14"/>
</dbReference>
<sequence length="454" mass="51872">MKAESRRLYVLKGFAEKPVFINFVFFLRKERRVDNIEIQKFISKKADLLFALSWKSDAPTTAEVSEDNDGVFSLKIVAFWFNSTLMKQNTELLLVILLLIFSDYYAVMPPLEQFMDIPTMDRRELFFRDIERGDIVIGRISSIREFGFFMVLICLGSGIMRDISHLEITALCPLRDVPSISNHGDPLSYYQTGDIIRAGIKDIDRYHEKLAVSLYSSSLPPHLSGIKLGVISSEELPLYYRKSVELNSNSLESYENIMQSSLGFVNPGVVEFLLGKLGIDESNPPSLMRGLQSKNFSEEDFASALRKKQSASWALKCVKIGVDYFKVGRHVDAMNEYNKALEIDKQNVEALVARGALYATKGSLNKAIEDFELALENCPTHRNARKYLCQTLVERGGQLEEEEKFLNAESYYKKALALDETFKDAEDALQKLHVYMQAKEKKKKINFFFECLFC</sequence>
<dbReference type="PROSITE" id="PS50126">
    <property type="entry name" value="S1"/>
    <property type="match status" value="1"/>
</dbReference>
<dbReference type="InterPro" id="IPR012340">
    <property type="entry name" value="NA-bd_OB-fold"/>
</dbReference>
<dbReference type="SUPFAM" id="SSF50249">
    <property type="entry name" value="Nucleic acid-binding proteins"/>
    <property type="match status" value="1"/>
</dbReference>
<dbReference type="InterPro" id="IPR003029">
    <property type="entry name" value="S1_domain"/>
</dbReference>
<dbReference type="GeneTree" id="ENSGT00390000013701"/>
<dbReference type="Proteomes" id="UP000694520">
    <property type="component" value="Chromosome 1"/>
</dbReference>
<dbReference type="SUPFAM" id="SSF48452">
    <property type="entry name" value="TPR-like"/>
    <property type="match status" value="1"/>
</dbReference>
<evidence type="ECO:0000259" key="3">
    <source>
        <dbReference type="PROSITE" id="PS50126"/>
    </source>
</evidence>
<dbReference type="Gene3D" id="2.40.50.140">
    <property type="entry name" value="Nucleic acid-binding proteins"/>
    <property type="match status" value="1"/>
</dbReference>
<dbReference type="PANTHER" id="PTHR23184:SF9">
    <property type="entry name" value="TETRATRICOPEPTIDE REPEAT PROTEIN 14"/>
    <property type="match status" value="1"/>
</dbReference>
<feature type="transmembrane region" description="Helical" evidence="2">
    <location>
        <begin position="92"/>
        <end position="111"/>
    </location>
</feature>
<name>A0A8B9WFD4_BOSMU</name>
<evidence type="ECO:0000313" key="4">
    <source>
        <dbReference type="Ensembl" id="ENSBGRP00000003897.1"/>
    </source>
</evidence>
<reference evidence="4" key="2">
    <citation type="submission" date="2025-08" db="UniProtKB">
        <authorList>
            <consortium name="Ensembl"/>
        </authorList>
    </citation>
    <scope>IDENTIFICATION</scope>
</reference>
<dbReference type="SMART" id="SM00028">
    <property type="entry name" value="TPR"/>
    <property type="match status" value="3"/>
</dbReference>